<dbReference type="AlphaFoldDB" id="A0A562B5M1"/>
<proteinExistence type="inferred from homology"/>
<dbReference type="InterPro" id="IPR002634">
    <property type="entry name" value="BolA"/>
</dbReference>
<dbReference type="PIRSF" id="PIRSF003113">
    <property type="entry name" value="BolA"/>
    <property type="match status" value="1"/>
</dbReference>
<name>A0A562B5M1_9BURK</name>
<dbReference type="Proteomes" id="UP000318141">
    <property type="component" value="Unassembled WGS sequence"/>
</dbReference>
<dbReference type="OrthoDB" id="5296536at2"/>
<protein>
    <submittedName>
        <fullName evidence="3">Transcriptional regulator, BolA protein family</fullName>
    </submittedName>
</protein>
<evidence type="ECO:0000256" key="1">
    <source>
        <dbReference type="ARBA" id="ARBA00005578"/>
    </source>
</evidence>
<dbReference type="PANTHER" id="PTHR46229">
    <property type="entry name" value="BOLA TRANSCRIPTION REGULATOR"/>
    <property type="match status" value="1"/>
</dbReference>
<evidence type="ECO:0000313" key="3">
    <source>
        <dbReference type="EMBL" id="TWG80515.1"/>
    </source>
</evidence>
<dbReference type="EMBL" id="VLJN01000045">
    <property type="protein sequence ID" value="TWG80515.1"/>
    <property type="molecule type" value="Genomic_DNA"/>
</dbReference>
<dbReference type="InterPro" id="IPR036065">
    <property type="entry name" value="BolA-like_sf"/>
</dbReference>
<evidence type="ECO:0000313" key="4">
    <source>
        <dbReference type="Proteomes" id="UP000318141"/>
    </source>
</evidence>
<keyword evidence="4" id="KW-1185">Reference proteome</keyword>
<dbReference type="InterPro" id="IPR050961">
    <property type="entry name" value="BolA/IbaG_stress_morph_reg"/>
</dbReference>
<evidence type="ECO:0000256" key="2">
    <source>
        <dbReference type="RuleBase" id="RU003860"/>
    </source>
</evidence>
<dbReference type="PANTHER" id="PTHR46229:SF2">
    <property type="entry name" value="BOLA-LIKE PROTEIN 1"/>
    <property type="match status" value="1"/>
</dbReference>
<comment type="caution">
    <text evidence="3">The sequence shown here is derived from an EMBL/GenBank/DDBJ whole genome shotgun (WGS) entry which is preliminary data.</text>
</comment>
<dbReference type="SUPFAM" id="SSF82657">
    <property type="entry name" value="BolA-like"/>
    <property type="match status" value="1"/>
</dbReference>
<reference evidence="3 4" key="1">
    <citation type="submission" date="2019-07" db="EMBL/GenBank/DDBJ databases">
        <title>Genome sequencing of lignin-degrading bacterial isolates.</title>
        <authorList>
            <person name="Gladden J."/>
        </authorList>
    </citation>
    <scope>NUCLEOTIDE SEQUENCE [LARGE SCALE GENOMIC DNA]</scope>
    <source>
        <strain evidence="3 4">J11</strain>
    </source>
</reference>
<organism evidence="3 4">
    <name type="scientific">Cupriavidus gilardii J11</name>
    <dbReference type="NCBI Taxonomy" id="936133"/>
    <lineage>
        <taxon>Bacteria</taxon>
        <taxon>Pseudomonadati</taxon>
        <taxon>Pseudomonadota</taxon>
        <taxon>Betaproteobacteria</taxon>
        <taxon>Burkholderiales</taxon>
        <taxon>Burkholderiaceae</taxon>
        <taxon>Cupriavidus</taxon>
    </lineage>
</organism>
<accession>A0A562B5M1</accession>
<sequence length="108" mass="11535">MNAHDTRAPAHGTAHEIDALLRAALAPSHLDVRDDSALHAGHPGAASGGGHYHVTIVSDRFAGLARVARHRMVYDALRSLFPTRIHALAVSAFTGQEYASSLSQTFQN</sequence>
<dbReference type="Gene3D" id="3.30.300.90">
    <property type="entry name" value="BolA-like"/>
    <property type="match status" value="1"/>
</dbReference>
<comment type="similarity">
    <text evidence="1 2">Belongs to the BolA/IbaG family.</text>
</comment>
<dbReference type="Pfam" id="PF01722">
    <property type="entry name" value="BolA"/>
    <property type="match status" value="1"/>
</dbReference>
<gene>
    <name evidence="3" type="ORF">L602_000500001610</name>
</gene>